<reference evidence="2 3" key="1">
    <citation type="submission" date="2018-11" db="EMBL/GenBank/DDBJ databases">
        <authorList>
            <consortium name="Pathogen Informatics"/>
        </authorList>
    </citation>
    <scope>NUCLEOTIDE SEQUENCE [LARGE SCALE GENOMIC DNA]</scope>
</reference>
<protein>
    <submittedName>
        <fullName evidence="2">Uncharacterized protein</fullName>
    </submittedName>
</protein>
<dbReference type="Proteomes" id="UP000281553">
    <property type="component" value="Unassembled WGS sequence"/>
</dbReference>
<dbReference type="PANTHER" id="PTHR22168:SF3">
    <property type="entry name" value="TRANSMEMBRANE PROTEIN 26"/>
    <property type="match status" value="1"/>
</dbReference>
<accession>A0A3P6R3Y7</accession>
<dbReference type="InterPro" id="IPR019169">
    <property type="entry name" value="Transmembrane_26"/>
</dbReference>
<evidence type="ECO:0000313" key="2">
    <source>
        <dbReference type="EMBL" id="VDK50060.1"/>
    </source>
</evidence>
<feature type="compositionally biased region" description="Polar residues" evidence="1">
    <location>
        <begin position="115"/>
        <end position="124"/>
    </location>
</feature>
<sequence>MYLTIRTIERVHLLCAIIGRWLLPLYGIGTDQITELLLINIGTAADIIDLFEAFSEEAVVKHFSLQVSILCLWQVSLLQFCFNKTARLEASTPTVVEHPQTPDSGQHNPFLASATGDTNQNFNLPSCIGKKTRRSSSQSDTESQVQSSSTTDIVQSSSLHETESQTQSSTIQEISEASSLQETESQTESSDSIDGDCCCYGCFWRNYYTLRGHFVEVIFGTELWTIIMTLLLHDIPFMCLRLTLIFAFAVRSYQNVFFVAKNMVLVLAQIFRCYTLLRAYISKQQLLEQGRLLRPR</sequence>
<feature type="compositionally biased region" description="Low complexity" evidence="1">
    <location>
        <begin position="143"/>
        <end position="192"/>
    </location>
</feature>
<dbReference type="OrthoDB" id="10042902at2759"/>
<dbReference type="EMBL" id="UYRU01014300">
    <property type="protein sequence ID" value="VDK50060.1"/>
    <property type="molecule type" value="Genomic_DNA"/>
</dbReference>
<proteinExistence type="predicted"/>
<keyword evidence="3" id="KW-1185">Reference proteome</keyword>
<organism evidence="2 3">
    <name type="scientific">Dibothriocephalus latus</name>
    <name type="common">Fish tapeworm</name>
    <name type="synonym">Diphyllobothrium latum</name>
    <dbReference type="NCBI Taxonomy" id="60516"/>
    <lineage>
        <taxon>Eukaryota</taxon>
        <taxon>Metazoa</taxon>
        <taxon>Spiralia</taxon>
        <taxon>Lophotrochozoa</taxon>
        <taxon>Platyhelminthes</taxon>
        <taxon>Cestoda</taxon>
        <taxon>Eucestoda</taxon>
        <taxon>Diphyllobothriidea</taxon>
        <taxon>Diphyllobothriidae</taxon>
        <taxon>Dibothriocephalus</taxon>
    </lineage>
</organism>
<evidence type="ECO:0000256" key="1">
    <source>
        <dbReference type="SAM" id="MobiDB-lite"/>
    </source>
</evidence>
<evidence type="ECO:0000313" key="3">
    <source>
        <dbReference type="Proteomes" id="UP000281553"/>
    </source>
</evidence>
<dbReference type="Pfam" id="PF09772">
    <property type="entry name" value="Tmem26"/>
    <property type="match status" value="2"/>
</dbReference>
<feature type="region of interest" description="Disordered" evidence="1">
    <location>
        <begin position="93"/>
        <end position="193"/>
    </location>
</feature>
<dbReference type="PANTHER" id="PTHR22168">
    <property type="entry name" value="TMEM26 PROTEIN"/>
    <property type="match status" value="1"/>
</dbReference>
<name>A0A3P6R3Y7_DIBLA</name>
<dbReference type="AlphaFoldDB" id="A0A3P6R3Y7"/>
<gene>
    <name evidence="2" type="ORF">DILT_LOCUS1767</name>
</gene>